<dbReference type="SUPFAM" id="SSF56935">
    <property type="entry name" value="Porins"/>
    <property type="match status" value="1"/>
</dbReference>
<keyword evidence="3" id="KW-0812">Transmembrane</keyword>
<accession>A0A1J5TLD8</accession>
<dbReference type="PANTHER" id="PTHR35093">
    <property type="entry name" value="OUTER MEMBRANE PROTEIN NMB0088-RELATED"/>
    <property type="match status" value="1"/>
</dbReference>
<dbReference type="GO" id="GO:0009279">
    <property type="term" value="C:cell outer membrane"/>
    <property type="evidence" value="ECO:0007669"/>
    <property type="project" value="UniProtKB-SubCell"/>
</dbReference>
<evidence type="ECO:0000256" key="3">
    <source>
        <dbReference type="ARBA" id="ARBA00022692"/>
    </source>
</evidence>
<evidence type="ECO:0000256" key="5">
    <source>
        <dbReference type="ARBA" id="ARBA00023136"/>
    </source>
</evidence>
<dbReference type="Pfam" id="PF03349">
    <property type="entry name" value="Toluene_X"/>
    <property type="match status" value="1"/>
</dbReference>
<protein>
    <submittedName>
        <fullName evidence="7">Outer membrane protein transport protein (OMPP1/FadL/TodX)</fullName>
    </submittedName>
</protein>
<evidence type="ECO:0000256" key="1">
    <source>
        <dbReference type="ARBA" id="ARBA00004571"/>
    </source>
</evidence>
<evidence type="ECO:0000256" key="4">
    <source>
        <dbReference type="ARBA" id="ARBA00022729"/>
    </source>
</evidence>
<dbReference type="Gene3D" id="2.40.160.60">
    <property type="entry name" value="Outer membrane protein transport protein (OMPP1/FadL/TodX)"/>
    <property type="match status" value="1"/>
</dbReference>
<keyword evidence="6" id="KW-0998">Cell outer membrane</keyword>
<dbReference type="InterPro" id="IPR005017">
    <property type="entry name" value="OMPP1/FadL/TodX"/>
</dbReference>
<keyword evidence="5" id="KW-0472">Membrane</keyword>
<keyword evidence="4" id="KW-0732">Signal</keyword>
<name>A0A1J5TLD8_9ZZZZ</name>
<sequence length="435" mass="45322">MRIKKIVASLFSLGMVASPLANATNGYFPIGYGAQNEGMGGASIALPMDSLAAANNPAGMVMVGDRVDVGLTFFKPNRSAEISGNTLPGPTAPAPYTTPGTTMNGTYDGNGKSMFYIPSFGYNKMINSDTSLGVSVFGNGGMNTQYDTNPFASLGGQGPAGINLEQLFIAPTWSQKINANNSVGVSLNLAYQMFSATGLQPFEGMSQTPTAVTNNGTDTSTGYGLRFGWTGQVTPMVTLGATYQTKTKMSKFSKYSGLFADQGSFDIPSNYGLGAAVKATSQTTVAFDVVRINYSGVGSVGNAFTSLPPAFGGTGLQLGATGGPGFGWQDMTVVKLGVSYDVDSTLTVRAGYNHNNQQIPSNQTLLNIMAPGVVQNHLSLGSTWKLANKQEVTFAYIHAFKQTVTGVGVIPAALGGGNASISMSEDSLSLSYGWY</sequence>
<gene>
    <name evidence="7" type="ORF">GALL_43170</name>
</gene>
<dbReference type="GO" id="GO:0015483">
    <property type="term" value="F:long-chain fatty acid transporting porin activity"/>
    <property type="evidence" value="ECO:0007669"/>
    <property type="project" value="TreeGrafter"/>
</dbReference>
<reference evidence="7" key="1">
    <citation type="submission" date="2016-10" db="EMBL/GenBank/DDBJ databases">
        <title>Sequence of Gallionella enrichment culture.</title>
        <authorList>
            <person name="Poehlein A."/>
            <person name="Muehling M."/>
            <person name="Daniel R."/>
        </authorList>
    </citation>
    <scope>NUCLEOTIDE SEQUENCE</scope>
</reference>
<organism evidence="7">
    <name type="scientific">mine drainage metagenome</name>
    <dbReference type="NCBI Taxonomy" id="410659"/>
    <lineage>
        <taxon>unclassified sequences</taxon>
        <taxon>metagenomes</taxon>
        <taxon>ecological metagenomes</taxon>
    </lineage>
</organism>
<dbReference type="EMBL" id="MLJW01000011">
    <property type="protein sequence ID" value="OIR14516.1"/>
    <property type="molecule type" value="Genomic_DNA"/>
</dbReference>
<keyword evidence="2" id="KW-1134">Transmembrane beta strand</keyword>
<evidence type="ECO:0000256" key="2">
    <source>
        <dbReference type="ARBA" id="ARBA00022452"/>
    </source>
</evidence>
<comment type="subcellular location">
    <subcellularLocation>
        <location evidence="1">Cell outer membrane</location>
        <topology evidence="1">Multi-pass membrane protein</topology>
    </subcellularLocation>
</comment>
<proteinExistence type="predicted"/>
<comment type="caution">
    <text evidence="7">The sequence shown here is derived from an EMBL/GenBank/DDBJ whole genome shotgun (WGS) entry which is preliminary data.</text>
</comment>
<evidence type="ECO:0000256" key="6">
    <source>
        <dbReference type="ARBA" id="ARBA00023237"/>
    </source>
</evidence>
<dbReference type="PANTHER" id="PTHR35093:SF8">
    <property type="entry name" value="OUTER MEMBRANE PROTEIN NMB0088-RELATED"/>
    <property type="match status" value="1"/>
</dbReference>
<evidence type="ECO:0000313" key="7">
    <source>
        <dbReference type="EMBL" id="OIR14516.1"/>
    </source>
</evidence>
<dbReference type="AlphaFoldDB" id="A0A1J5TLD8"/>